<comment type="caution">
    <text evidence="2">The sequence shown here is derived from an EMBL/GenBank/DDBJ whole genome shotgun (WGS) entry which is preliminary data.</text>
</comment>
<evidence type="ECO:0000313" key="3">
    <source>
        <dbReference type="Proteomes" id="UP000034119"/>
    </source>
</evidence>
<dbReference type="EMBL" id="LCPW01000013">
    <property type="protein sequence ID" value="KKW05631.1"/>
    <property type="molecule type" value="Genomic_DNA"/>
</dbReference>
<evidence type="ECO:0000259" key="1">
    <source>
        <dbReference type="Pfam" id="PF01833"/>
    </source>
</evidence>
<name>A0A0G1VGU1_9BACT</name>
<gene>
    <name evidence="2" type="ORF">UY40_C0013G0009</name>
</gene>
<protein>
    <submittedName>
        <fullName evidence="2">Outer membrane autotransporter barrel</fullName>
    </submittedName>
</protein>
<reference evidence="2 3" key="1">
    <citation type="journal article" date="2015" name="Nature">
        <title>rRNA introns, odd ribosomes, and small enigmatic genomes across a large radiation of phyla.</title>
        <authorList>
            <person name="Brown C.T."/>
            <person name="Hug L.A."/>
            <person name="Thomas B.C."/>
            <person name="Sharon I."/>
            <person name="Castelle C.J."/>
            <person name="Singh A."/>
            <person name="Wilkins M.J."/>
            <person name="Williams K.H."/>
            <person name="Banfield J.F."/>
        </authorList>
    </citation>
    <scope>NUCLEOTIDE SEQUENCE [LARGE SCALE GENOMIC DNA]</scope>
</reference>
<accession>A0A0G1VGU1</accession>
<sequence length="368" mass="38251">MTRYTRRPSGLLVPDYEVRAFRPSAFGGRGGVFRARGFRPSAFGGRGGVFRARGPGNVVVVGGDAPTITSISPTSGPVGGAVIITGTNFISGGLVATVGGVSIAPSLTSSTRIDGILGSHANGLVDVVVTTNNGTDTLENGFTYTAAGAEGDLYEFGFEDGTAGTLKNASINPLPIAGNPWSVTSADAARGTKSLTQVVPQSSGDNGGDAYFVISPSRKSLYTRWMYKQSAAPGNWNKMLRLKGSGLNGNLGGIGGGPSNSYIVSTDSLAVGSPGLSANMNLPVSTIADNVGEWHCFEHFCDINTPGAVVYKAWIDGVQYWDYTRDDDPGSFVFAYVQFSGTKNGPHDAFTEWVDSIGVSTAYMGVPV</sequence>
<dbReference type="SUPFAM" id="SSF81296">
    <property type="entry name" value="E set domains"/>
    <property type="match status" value="1"/>
</dbReference>
<dbReference type="Proteomes" id="UP000034119">
    <property type="component" value="Unassembled WGS sequence"/>
</dbReference>
<evidence type="ECO:0000313" key="2">
    <source>
        <dbReference type="EMBL" id="KKW05631.1"/>
    </source>
</evidence>
<dbReference type="CDD" id="cd00603">
    <property type="entry name" value="IPT_PCSR"/>
    <property type="match status" value="1"/>
</dbReference>
<dbReference type="STRING" id="1618342.UY40_C0013G0009"/>
<dbReference type="InterPro" id="IPR014756">
    <property type="entry name" value="Ig_E-set"/>
</dbReference>
<feature type="domain" description="IPT/TIG" evidence="1">
    <location>
        <begin position="66"/>
        <end position="144"/>
    </location>
</feature>
<proteinExistence type="predicted"/>
<dbReference type="Gene3D" id="2.60.120.200">
    <property type="match status" value="1"/>
</dbReference>
<dbReference type="InterPro" id="IPR013783">
    <property type="entry name" value="Ig-like_fold"/>
</dbReference>
<dbReference type="AlphaFoldDB" id="A0A0G1VGU1"/>
<dbReference type="Pfam" id="PF01833">
    <property type="entry name" value="TIG"/>
    <property type="match status" value="1"/>
</dbReference>
<organism evidence="2 3">
    <name type="scientific">candidate division CPR1 bacterium GW2011_GWC1_49_13</name>
    <dbReference type="NCBI Taxonomy" id="1618342"/>
    <lineage>
        <taxon>Bacteria</taxon>
        <taxon>candidate division CPR1</taxon>
    </lineage>
</organism>
<dbReference type="InterPro" id="IPR002909">
    <property type="entry name" value="IPT_dom"/>
</dbReference>
<dbReference type="Gene3D" id="2.60.40.10">
    <property type="entry name" value="Immunoglobulins"/>
    <property type="match status" value="1"/>
</dbReference>